<sequence length="284" mass="30786">MTSSPAGSPPNDALSEPGWSPVDPALLHKRVLSEVFLTHRLDAGDEHRFRLVIPRGHSAVTGIHVPTILSVEAIRQVGLALCQVDGAVPVDWAVVLQEASVAWVVGRPLWGASDHVELEARCRIVDARLRGEVMTGIVARVEMLRHGKLIATGGGSIRTLPRRAYEALRRHASATSDGVRPGGASPLSRAIIVEGRVRAVLGWTHPDPFFFDHPVDHVPGMLFAQAALDAHAMLRGQQARAVAVECTRFAELDDPVEITGEDDGARCVTVFEQYGRQVARVETR</sequence>
<dbReference type="InterPro" id="IPR005509">
    <property type="entry name" value="AfsA_hotdog_dom"/>
</dbReference>
<accession>A0A7D5JE51</accession>
<evidence type="ECO:0000313" key="2">
    <source>
        <dbReference type="EMBL" id="QLD10818.1"/>
    </source>
</evidence>
<feature type="domain" description="A-factor biosynthesis hotdog" evidence="1">
    <location>
        <begin position="194"/>
        <end position="260"/>
    </location>
</feature>
<protein>
    <recommendedName>
        <fullName evidence="1">A-factor biosynthesis hotdog domain-containing protein</fullName>
    </recommendedName>
</protein>
<dbReference type="Proteomes" id="UP000509638">
    <property type="component" value="Chromosome"/>
</dbReference>
<feature type="domain" description="A-factor biosynthesis hotdog" evidence="1">
    <location>
        <begin position="27"/>
        <end position="155"/>
    </location>
</feature>
<evidence type="ECO:0000259" key="1">
    <source>
        <dbReference type="Pfam" id="PF03756"/>
    </source>
</evidence>
<dbReference type="AlphaFoldDB" id="A0A7D5JE51"/>
<reference evidence="2 3" key="1">
    <citation type="submission" date="2020-06" db="EMBL/GenBank/DDBJ databases">
        <authorList>
            <person name="Jo H."/>
        </authorList>
    </citation>
    <scope>NUCLEOTIDE SEQUENCE [LARGE SCALE GENOMIC DNA]</scope>
    <source>
        <strain evidence="2 3">I46</strain>
    </source>
</reference>
<evidence type="ECO:0000313" key="3">
    <source>
        <dbReference type="Proteomes" id="UP000509638"/>
    </source>
</evidence>
<dbReference type="Pfam" id="PF03756">
    <property type="entry name" value="AfsA"/>
    <property type="match status" value="2"/>
</dbReference>
<dbReference type="RefSeq" id="WP_178010250.1">
    <property type="nucleotide sequence ID" value="NZ_CP058316.1"/>
</dbReference>
<proteinExistence type="predicted"/>
<dbReference type="EMBL" id="CP058316">
    <property type="protein sequence ID" value="QLD10818.1"/>
    <property type="molecule type" value="Genomic_DNA"/>
</dbReference>
<gene>
    <name evidence="2" type="ORF">HW566_02895</name>
</gene>
<name>A0A7D5JE51_9MICO</name>
<organism evidence="2 3">
    <name type="scientific">Microbacterium oleivorans</name>
    <dbReference type="NCBI Taxonomy" id="273677"/>
    <lineage>
        <taxon>Bacteria</taxon>
        <taxon>Bacillati</taxon>
        <taxon>Actinomycetota</taxon>
        <taxon>Actinomycetes</taxon>
        <taxon>Micrococcales</taxon>
        <taxon>Microbacteriaceae</taxon>
        <taxon>Microbacterium</taxon>
    </lineage>
</organism>